<feature type="region of interest" description="Disordered" evidence="2">
    <location>
        <begin position="219"/>
        <end position="263"/>
    </location>
</feature>
<feature type="compositionally biased region" description="Polar residues" evidence="2">
    <location>
        <begin position="397"/>
        <end position="423"/>
    </location>
</feature>
<evidence type="ECO:0000256" key="2">
    <source>
        <dbReference type="SAM" id="MobiDB-lite"/>
    </source>
</evidence>
<evidence type="ECO:0008006" key="5">
    <source>
        <dbReference type="Google" id="ProtNLM"/>
    </source>
</evidence>
<dbReference type="Gene3D" id="3.10.100.10">
    <property type="entry name" value="Mannose-Binding Protein A, subunit A"/>
    <property type="match status" value="1"/>
</dbReference>
<gene>
    <name evidence="3" type="ORF">Pcinc_043685</name>
</gene>
<keyword evidence="4" id="KW-1185">Reference proteome</keyword>
<dbReference type="AlphaFoldDB" id="A0AAE1EHM6"/>
<dbReference type="EMBL" id="JAWQEG010008827">
    <property type="protein sequence ID" value="KAK3849566.1"/>
    <property type="molecule type" value="Genomic_DNA"/>
</dbReference>
<feature type="coiled-coil region" evidence="1">
    <location>
        <begin position="51"/>
        <end position="106"/>
    </location>
</feature>
<dbReference type="SUPFAM" id="SSF56436">
    <property type="entry name" value="C-type lectin-like"/>
    <property type="match status" value="1"/>
</dbReference>
<evidence type="ECO:0000313" key="3">
    <source>
        <dbReference type="EMBL" id="KAK3849566.1"/>
    </source>
</evidence>
<organism evidence="3 4">
    <name type="scientific">Petrolisthes cinctipes</name>
    <name type="common">Flat porcelain crab</name>
    <dbReference type="NCBI Taxonomy" id="88211"/>
    <lineage>
        <taxon>Eukaryota</taxon>
        <taxon>Metazoa</taxon>
        <taxon>Ecdysozoa</taxon>
        <taxon>Arthropoda</taxon>
        <taxon>Crustacea</taxon>
        <taxon>Multicrustacea</taxon>
        <taxon>Malacostraca</taxon>
        <taxon>Eumalacostraca</taxon>
        <taxon>Eucarida</taxon>
        <taxon>Decapoda</taxon>
        <taxon>Pleocyemata</taxon>
        <taxon>Anomura</taxon>
        <taxon>Galatheoidea</taxon>
        <taxon>Porcellanidae</taxon>
        <taxon>Petrolisthes</taxon>
    </lineage>
</organism>
<protein>
    <recommendedName>
        <fullName evidence="5">C-type lectin domain-containing protein</fullName>
    </recommendedName>
</protein>
<feature type="region of interest" description="Disordered" evidence="2">
    <location>
        <begin position="379"/>
        <end position="439"/>
    </location>
</feature>
<accession>A0AAE1EHM6</accession>
<sequence length="484" mass="53564">MGAAVEPEPNTAVVEALNRMAQALEAQERHTSLYERVALLEETLRRRSEAETVMQTEMQQLRDKIPALEEEIKTIPDMRKELAEFEAKIEKLVQDYEAKLSALASEVIRLKKYGTRRKDLQTLSDGSNVLLRRAPACPEMGQGMVGERVGEQCLYFTLTNPLNWTAAHHHCQELGGDLAAPSDLLPLKAFLHQAFTRGPSLWLGASYELDEANRAVEDNVTPTKSVDGGDLEADPDTGTAALTPNDVPPPDTNQAHPTDRLVSGDTLLPSLTMLSDEGAEEMPLSDLASLRLMVDHSALFTEDHANLFSNARFTRSLHLQSPEERSVARDARSQDISRDRVLIERDNNPSVVDFILLGDVVEDDDPFLNSNLLPEHSNIEERSASRTSIAPHVHSGVPSTPSPEANEGSSRLGTEDVSGQGQEPSMEADEASNRQGSDTRKATMQCMLLRQIESLEYELVGRPCDEIHSFVCEFAFTFDNPLRE</sequence>
<dbReference type="InterPro" id="IPR016187">
    <property type="entry name" value="CTDL_fold"/>
</dbReference>
<reference evidence="3" key="1">
    <citation type="submission" date="2023-10" db="EMBL/GenBank/DDBJ databases">
        <title>Genome assemblies of two species of porcelain crab, Petrolisthes cinctipes and Petrolisthes manimaculis (Anomura: Porcellanidae).</title>
        <authorList>
            <person name="Angst P."/>
        </authorList>
    </citation>
    <scope>NUCLEOTIDE SEQUENCE</scope>
    <source>
        <strain evidence="3">PB745_01</strain>
        <tissue evidence="3">Gill</tissue>
    </source>
</reference>
<name>A0AAE1EHM6_PETCI</name>
<proteinExistence type="predicted"/>
<dbReference type="InterPro" id="IPR016186">
    <property type="entry name" value="C-type_lectin-like/link_sf"/>
</dbReference>
<evidence type="ECO:0000313" key="4">
    <source>
        <dbReference type="Proteomes" id="UP001286313"/>
    </source>
</evidence>
<comment type="caution">
    <text evidence="3">The sequence shown here is derived from an EMBL/GenBank/DDBJ whole genome shotgun (WGS) entry which is preliminary data.</text>
</comment>
<keyword evidence="1" id="KW-0175">Coiled coil</keyword>
<evidence type="ECO:0000256" key="1">
    <source>
        <dbReference type="SAM" id="Coils"/>
    </source>
</evidence>
<dbReference type="Proteomes" id="UP001286313">
    <property type="component" value="Unassembled WGS sequence"/>
</dbReference>
<dbReference type="CDD" id="cd00037">
    <property type="entry name" value="CLECT"/>
    <property type="match status" value="1"/>
</dbReference>